<gene>
    <name evidence="12" type="primary">Takl1</name>
</gene>
<evidence type="ECO:0000256" key="8">
    <source>
        <dbReference type="RuleBase" id="RU000304"/>
    </source>
</evidence>
<dbReference type="Pfam" id="PF00069">
    <property type="entry name" value="Pkinase"/>
    <property type="match status" value="1"/>
</dbReference>
<name>A0A6P4HNW5_DROKI</name>
<dbReference type="RefSeq" id="XP_017017497.1">
    <property type="nucleotide sequence ID" value="XM_017162008.2"/>
</dbReference>
<feature type="domain" description="Protein kinase" evidence="10">
    <location>
        <begin position="11"/>
        <end position="280"/>
    </location>
</feature>
<keyword evidence="6 7" id="KW-0067">ATP-binding</keyword>
<dbReference type="OMA" id="VRWALQC"/>
<feature type="region of interest" description="Disordered" evidence="9">
    <location>
        <begin position="356"/>
        <end position="443"/>
    </location>
</feature>
<proteinExistence type="inferred from homology"/>
<dbReference type="InterPro" id="IPR011009">
    <property type="entry name" value="Kinase-like_dom_sf"/>
</dbReference>
<dbReference type="GO" id="GO:0006955">
    <property type="term" value="P:immune response"/>
    <property type="evidence" value="ECO:0007669"/>
    <property type="project" value="TreeGrafter"/>
</dbReference>
<evidence type="ECO:0000256" key="1">
    <source>
        <dbReference type="ARBA" id="ARBA00006529"/>
    </source>
</evidence>
<dbReference type="SUPFAM" id="SSF56112">
    <property type="entry name" value="Protein kinase-like (PK-like)"/>
    <property type="match status" value="1"/>
</dbReference>
<accession>A0A6P4HNW5</accession>
<comment type="similarity">
    <text evidence="1">Belongs to the protein kinase superfamily. STE Ser/Thr protein kinase family. MAP kinase kinase kinase subfamily.</text>
</comment>
<dbReference type="GO" id="GO:0019899">
    <property type="term" value="F:enzyme binding"/>
    <property type="evidence" value="ECO:0007669"/>
    <property type="project" value="UniProtKB-ARBA"/>
</dbReference>
<dbReference type="GO" id="GO:0043123">
    <property type="term" value="P:positive regulation of canonical NF-kappaB signal transduction"/>
    <property type="evidence" value="ECO:0007669"/>
    <property type="project" value="TreeGrafter"/>
</dbReference>
<evidence type="ECO:0000256" key="5">
    <source>
        <dbReference type="ARBA" id="ARBA00022777"/>
    </source>
</evidence>
<evidence type="ECO:0000259" key="10">
    <source>
        <dbReference type="PROSITE" id="PS50011"/>
    </source>
</evidence>
<evidence type="ECO:0000256" key="6">
    <source>
        <dbReference type="ARBA" id="ARBA00022840"/>
    </source>
</evidence>
<evidence type="ECO:0000256" key="4">
    <source>
        <dbReference type="ARBA" id="ARBA00022741"/>
    </source>
</evidence>
<reference evidence="12" key="1">
    <citation type="submission" date="2025-08" db="UniProtKB">
        <authorList>
            <consortium name="RefSeq"/>
        </authorList>
    </citation>
    <scope>IDENTIFICATION</scope>
    <source>
        <strain evidence="12">14028-0561.14</strain>
        <tissue evidence="12">Whole fly</tissue>
    </source>
</reference>
<evidence type="ECO:0000313" key="12">
    <source>
        <dbReference type="RefSeq" id="XP_017017497.1"/>
    </source>
</evidence>
<evidence type="ECO:0000256" key="7">
    <source>
        <dbReference type="PROSITE-ProRule" id="PRU10141"/>
    </source>
</evidence>
<evidence type="ECO:0000256" key="3">
    <source>
        <dbReference type="ARBA" id="ARBA00022679"/>
    </source>
</evidence>
<dbReference type="GO" id="GO:0004709">
    <property type="term" value="F:MAP kinase kinase kinase activity"/>
    <property type="evidence" value="ECO:0007669"/>
    <property type="project" value="TreeGrafter"/>
</dbReference>
<keyword evidence="4 7" id="KW-0547">Nucleotide-binding</keyword>
<keyword evidence="11" id="KW-1185">Reference proteome</keyword>
<evidence type="ECO:0000313" key="11">
    <source>
        <dbReference type="Proteomes" id="UP001652661"/>
    </source>
</evidence>
<sequence>MAENIKFEELQLSQQKVGVGSSGYVLQANWRDQEIAVKVYDLLYQKHRQTAEREIAQLSQIDHENIVKVYGSANDGGYGYLVMEYLEEGSLHNFLHGDDQREYTMEEAVSWARQCAEAMTYLHSMQPNPVMHRDIKPQNILFAETLSRLKICDFGSATDVATYLSNMKGTPAYMAPEVIQDEKYTTKCDIYSFGIMLWEMMSRQVPYSHLENPDNGWAVLEAVKKGARPLLDAVRGDCWEGIRKLIVRCWDPDPVRRPTAEQIAEYLGSLGGDFNYEDFILHLGDDILATVTFPKDPRGIRRIMRLEFWRRQERSIRLTIPILERETVRVGRVVGREAARVAEDVGREIPRAAKDGEREFRRAEKDAERETSRAAKDTEREVRRAEKDTERETSRAAKDTEREVRRAEKDMEREISRAAEDVGREVSRAAKDAGREIKQAGKHVEGAVRKLKKKLRF</sequence>
<dbReference type="AlphaFoldDB" id="A0A6P4HNW5"/>
<dbReference type="GO" id="GO:0007254">
    <property type="term" value="P:JNK cascade"/>
    <property type="evidence" value="ECO:0007669"/>
    <property type="project" value="TreeGrafter"/>
</dbReference>
<dbReference type="PROSITE" id="PS00107">
    <property type="entry name" value="PROTEIN_KINASE_ATP"/>
    <property type="match status" value="1"/>
</dbReference>
<feature type="binding site" evidence="7">
    <location>
        <position position="38"/>
    </location>
    <ligand>
        <name>ATP</name>
        <dbReference type="ChEBI" id="CHEBI:30616"/>
    </ligand>
</feature>
<evidence type="ECO:0000256" key="9">
    <source>
        <dbReference type="SAM" id="MobiDB-lite"/>
    </source>
</evidence>
<dbReference type="PROSITE" id="PS50011">
    <property type="entry name" value="PROTEIN_KINASE_DOM"/>
    <property type="match status" value="1"/>
</dbReference>
<dbReference type="Proteomes" id="UP001652661">
    <property type="component" value="Chromosome 3R"/>
</dbReference>
<protein>
    <submittedName>
        <fullName evidence="12">Mitogen-activated protein kinase kinase kinase 7-like</fullName>
    </submittedName>
</protein>
<dbReference type="PANTHER" id="PTHR46716">
    <property type="entry name" value="MITOGEN-ACTIVATED PROTEIN KINASE KINASE KINASE 7"/>
    <property type="match status" value="1"/>
</dbReference>
<dbReference type="SMART" id="SM00220">
    <property type="entry name" value="S_TKc"/>
    <property type="match status" value="1"/>
</dbReference>
<dbReference type="GO" id="GO:0005524">
    <property type="term" value="F:ATP binding"/>
    <property type="evidence" value="ECO:0007669"/>
    <property type="project" value="UniProtKB-UniRule"/>
</dbReference>
<keyword evidence="5" id="KW-0418">Kinase</keyword>
<dbReference type="InterPro" id="IPR000719">
    <property type="entry name" value="Prot_kinase_dom"/>
</dbReference>
<evidence type="ECO:0000256" key="2">
    <source>
        <dbReference type="ARBA" id="ARBA00022527"/>
    </source>
</evidence>
<dbReference type="Gene3D" id="3.30.200.20">
    <property type="entry name" value="Phosphorylase Kinase, domain 1"/>
    <property type="match status" value="1"/>
</dbReference>
<dbReference type="Gene3D" id="1.10.510.10">
    <property type="entry name" value="Transferase(Phosphotransferase) domain 1"/>
    <property type="match status" value="1"/>
</dbReference>
<dbReference type="PANTHER" id="PTHR46716:SF1">
    <property type="entry name" value="MITOGEN-ACTIVATED PROTEIN KINASE KINASE KINASE 7"/>
    <property type="match status" value="1"/>
</dbReference>
<keyword evidence="3" id="KW-0808">Transferase</keyword>
<dbReference type="InterPro" id="IPR017441">
    <property type="entry name" value="Protein_kinase_ATP_BS"/>
</dbReference>
<keyword evidence="2 8" id="KW-0723">Serine/threonine-protein kinase</keyword>
<dbReference type="OrthoDB" id="10261027at2759"/>
<dbReference type="InterPro" id="IPR008271">
    <property type="entry name" value="Ser/Thr_kinase_AS"/>
</dbReference>
<dbReference type="PROSITE" id="PS00108">
    <property type="entry name" value="PROTEIN_KINASE_ST"/>
    <property type="match status" value="1"/>
</dbReference>
<organism evidence="11 12">
    <name type="scientific">Drosophila kikkawai</name>
    <name type="common">Fruit fly</name>
    <dbReference type="NCBI Taxonomy" id="30033"/>
    <lineage>
        <taxon>Eukaryota</taxon>
        <taxon>Metazoa</taxon>
        <taxon>Ecdysozoa</taxon>
        <taxon>Arthropoda</taxon>
        <taxon>Hexapoda</taxon>
        <taxon>Insecta</taxon>
        <taxon>Pterygota</taxon>
        <taxon>Neoptera</taxon>
        <taxon>Endopterygota</taxon>
        <taxon>Diptera</taxon>
        <taxon>Brachycera</taxon>
        <taxon>Muscomorpha</taxon>
        <taxon>Ephydroidea</taxon>
        <taxon>Drosophilidae</taxon>
        <taxon>Drosophila</taxon>
        <taxon>Sophophora</taxon>
    </lineage>
</organism>